<evidence type="ECO:0000313" key="3">
    <source>
        <dbReference type="Proteomes" id="UP000050509"/>
    </source>
</evidence>
<comment type="caution">
    <text evidence="2">The sequence shown here is derived from an EMBL/GenBank/DDBJ whole genome shotgun (WGS) entry which is preliminary data.</text>
</comment>
<dbReference type="Pfam" id="PF06739">
    <property type="entry name" value="SBBP"/>
    <property type="match status" value="2"/>
</dbReference>
<name>A0A0P9D6F0_9CHLR</name>
<gene>
    <name evidence="2" type="ORF">SE17_10075</name>
</gene>
<accession>A0A0P9D6F0</accession>
<evidence type="ECO:0000313" key="2">
    <source>
        <dbReference type="EMBL" id="KPV53364.1"/>
    </source>
</evidence>
<dbReference type="InterPro" id="IPR052918">
    <property type="entry name" value="Motility_Chemotaxis_Reg"/>
</dbReference>
<reference evidence="2 3" key="1">
    <citation type="submission" date="2015-09" db="EMBL/GenBank/DDBJ databases">
        <title>Draft genome sequence of Kouleothrix aurantiaca JCM 19913.</title>
        <authorList>
            <person name="Hemp J."/>
        </authorList>
    </citation>
    <scope>NUCLEOTIDE SEQUENCE [LARGE SCALE GENOMIC DNA]</scope>
    <source>
        <strain evidence="2 3">COM-B</strain>
    </source>
</reference>
<dbReference type="InterPro" id="IPR010620">
    <property type="entry name" value="SBBP_repeat"/>
</dbReference>
<dbReference type="AlphaFoldDB" id="A0A0P9D6F0"/>
<sequence>MFSTNTSNVQPDLGAHGRKLEFAPPPIAFVPNKGQTNKKVRVMARGLGGMVFFTDDEIVLAIAKTHKSKDPATPDALDAKPHPRTVLRIRYEGANKDPQVEPINPLATRTSYYIGNDPGQWQRNLTSYASTVYRQLYPGIALRFDGPSGKLKSTYTVAPGADPSTIRWRYQGADPRLDAAGNLLIDLPKASAEITATDDVTGTLTEHAPVAWQTIAGRQVTVPVRFVIEPNKRVGFALGAYDITQPLVIDPTFSTFLGGNASEQGNDITADQFGYVYVIGTTSSSLFPEPGSGNVNTGDQGGTDIFMAQYSSSGSLAHAIFIGGNGDDAGNGIANFALSYPYKLGADIALVGNTSSTNFPHLNARHTGPLGGQDAVAIRIYDDSGYLELLSSTYLGGSGTDAANDVVIALDNDPTTQTADAFIVGTTTSDNFTDHQNQRKAKDAFVLRLSETGTSVVYSRFLGGDDNEEGQAIAVDVNNNAYVTGWTLSSTGFSPLNAAQSTYGGAYDAFITKLGPNGTPIYNSYFGGSGQELGYGIALFDNSAYITGHTKSLVLPGSAGKFQQACASGSQGCNDAFVTRYSSTGALQWSTYLGGNSFDYGQDIAVDPDGNAYLTGYTQSTNFPIASPLQESFQGLSYDALVSVIDPTGTKLFYSTYLGGSSTDQGFGIALDQLTSSGIHVTGLTASGDFPTFNREQGFAGGGNDAFVAKLSDNIGFEDFEAGAAGTDATADKPQSKLWWNDGIWWGVLFDSNLNKYTIHKLNWPNQWVTTGVAIDDRAKSRADALWDNVAKKLYIVSVIPGEVDPKKQTPPDTLVRLYRYSYNSTLKTYSLDTGFPSPVMTGKSETMTIAKDSTGTLWVAYTTANQVRY</sequence>
<protein>
    <recommendedName>
        <fullName evidence="1">DUF7948 domain-containing protein</fullName>
    </recommendedName>
</protein>
<dbReference type="Proteomes" id="UP000050509">
    <property type="component" value="Unassembled WGS sequence"/>
</dbReference>
<feature type="domain" description="DUF7948" evidence="1">
    <location>
        <begin position="29"/>
        <end position="252"/>
    </location>
</feature>
<dbReference type="PANTHER" id="PTHR35580:SF1">
    <property type="entry name" value="PHYTASE-LIKE DOMAIN-CONTAINING PROTEIN"/>
    <property type="match status" value="1"/>
</dbReference>
<dbReference type="InterPro" id="IPR057708">
    <property type="entry name" value="DUF7948"/>
</dbReference>
<evidence type="ECO:0000259" key="1">
    <source>
        <dbReference type="Pfam" id="PF25778"/>
    </source>
</evidence>
<keyword evidence="3" id="KW-1185">Reference proteome</keyword>
<dbReference type="EMBL" id="LJCR01000276">
    <property type="protein sequence ID" value="KPV53364.1"/>
    <property type="molecule type" value="Genomic_DNA"/>
</dbReference>
<organism evidence="2 3">
    <name type="scientific">Kouleothrix aurantiaca</name>
    <dbReference type="NCBI Taxonomy" id="186479"/>
    <lineage>
        <taxon>Bacteria</taxon>
        <taxon>Bacillati</taxon>
        <taxon>Chloroflexota</taxon>
        <taxon>Chloroflexia</taxon>
        <taxon>Chloroflexales</taxon>
        <taxon>Roseiflexineae</taxon>
        <taxon>Roseiflexaceae</taxon>
        <taxon>Kouleothrix</taxon>
    </lineage>
</organism>
<dbReference type="PANTHER" id="PTHR35580">
    <property type="entry name" value="CELL SURFACE GLYCOPROTEIN (S-LAYER PROTEIN)-LIKE PROTEIN"/>
    <property type="match status" value="1"/>
</dbReference>
<dbReference type="Pfam" id="PF25778">
    <property type="entry name" value="DUF7948"/>
    <property type="match status" value="1"/>
</dbReference>
<proteinExistence type="predicted"/>